<name>A0A9Q9CHS2_9FIRM</name>
<sequence length="429" mass="47701">MKKNFKKLLGAVGLTSIFVSTLVGCSNSGDEASSSNGGSTITYSIWDKGQEPGMRAIADAFEEKNPGIKVNVEVTPWDQYWTKLEAAATGGTMPDVFWMHSSQHIRYAQSGMLMDLNEVIEKSDVLDMDNFYQGVVDLYNVDGKQIAIPKDVSTIPLWYNKTLFDEAGVEYPNENWTWDDLLEAAHQLTDTEKGIYGLNAPLNTEENFFNYVYQNGGDILINDKKESGYSLEKTKETLEWYLNLSTVEKVSPSQTQFAENGNSTLFTSGKVAMGLFGSWAYNDFTANDYVAENCAVTILPEGPAGRATIYNGLGNAVAANTKNKDAAVKFIEFLGSEEANMIQAEYKSAIPAYLDAQQAWVEATTQGNFETQGLVDMLDYGYIKPYTKSTAKWEKVEMEILRKLWAEELTVDEACDQLVTEINKILAED</sequence>
<gene>
    <name evidence="1" type="ORF">J0J69_12185</name>
    <name evidence="2" type="ORF">J0J70_01775</name>
</gene>
<evidence type="ECO:0000313" key="4">
    <source>
        <dbReference type="Proteomes" id="UP001058072"/>
    </source>
</evidence>
<evidence type="ECO:0000313" key="2">
    <source>
        <dbReference type="EMBL" id="UUF08778.1"/>
    </source>
</evidence>
<dbReference type="PANTHER" id="PTHR43649:SF12">
    <property type="entry name" value="DIACETYLCHITOBIOSE BINDING PROTEIN DASA"/>
    <property type="match status" value="1"/>
</dbReference>
<evidence type="ECO:0000313" key="1">
    <source>
        <dbReference type="EMBL" id="UUF05779.1"/>
    </source>
</evidence>
<keyword evidence="3" id="KW-1185">Reference proteome</keyword>
<dbReference type="Proteomes" id="UP001058016">
    <property type="component" value="Chromosome"/>
</dbReference>
<dbReference type="AlphaFoldDB" id="A0A9Q9CHS2"/>
<dbReference type="EMBL" id="CP071250">
    <property type="protein sequence ID" value="UUF08778.1"/>
    <property type="molecule type" value="Genomic_DNA"/>
</dbReference>
<dbReference type="PROSITE" id="PS51257">
    <property type="entry name" value="PROKAR_LIPOPROTEIN"/>
    <property type="match status" value="1"/>
</dbReference>
<evidence type="ECO:0000313" key="3">
    <source>
        <dbReference type="Proteomes" id="UP001058016"/>
    </source>
</evidence>
<dbReference type="PANTHER" id="PTHR43649">
    <property type="entry name" value="ARABINOSE-BINDING PROTEIN-RELATED"/>
    <property type="match status" value="1"/>
</dbReference>
<organism evidence="2 4">
    <name type="scientific">Turicibacter bilis</name>
    <dbReference type="NCBI Taxonomy" id="2735723"/>
    <lineage>
        <taxon>Bacteria</taxon>
        <taxon>Bacillati</taxon>
        <taxon>Bacillota</taxon>
        <taxon>Erysipelotrichia</taxon>
        <taxon>Erysipelotrichales</taxon>
        <taxon>Turicibacteraceae</taxon>
        <taxon>Turicibacter</taxon>
    </lineage>
</organism>
<dbReference type="Proteomes" id="UP001058072">
    <property type="component" value="Chromosome"/>
</dbReference>
<dbReference type="CDD" id="cd13585">
    <property type="entry name" value="PBP2_TMBP_like"/>
    <property type="match status" value="1"/>
</dbReference>
<accession>A0A9Q9CHS2</accession>
<dbReference type="Gene3D" id="3.40.190.10">
    <property type="entry name" value="Periplasmic binding protein-like II"/>
    <property type="match status" value="1"/>
</dbReference>
<dbReference type="RefSeq" id="WP_212724902.1">
    <property type="nucleotide sequence ID" value="NZ_CP071249.1"/>
</dbReference>
<reference evidence="2 3" key="1">
    <citation type="submission" date="2021-03" db="EMBL/GenBank/DDBJ databases">
        <title>Comparative Genomics and Metabolomics in the genus Turicibacter.</title>
        <authorList>
            <person name="Maki J."/>
            <person name="Looft T."/>
        </authorList>
    </citation>
    <scope>NUCLEOTIDE SEQUENCE</scope>
    <source>
        <strain evidence="2">ISU324</strain>
        <strain evidence="1 3">MMM721</strain>
    </source>
</reference>
<dbReference type="Pfam" id="PF01547">
    <property type="entry name" value="SBP_bac_1"/>
    <property type="match status" value="1"/>
</dbReference>
<dbReference type="EMBL" id="CP071249">
    <property type="protein sequence ID" value="UUF05779.1"/>
    <property type="molecule type" value="Genomic_DNA"/>
</dbReference>
<proteinExistence type="predicted"/>
<dbReference type="InterPro" id="IPR006059">
    <property type="entry name" value="SBP"/>
</dbReference>
<protein>
    <submittedName>
        <fullName evidence="2">Extracellular solute-binding protein</fullName>
    </submittedName>
</protein>
<dbReference type="InterPro" id="IPR050490">
    <property type="entry name" value="Bact_solute-bd_prot1"/>
</dbReference>
<dbReference type="SUPFAM" id="SSF53850">
    <property type="entry name" value="Periplasmic binding protein-like II"/>
    <property type="match status" value="1"/>
</dbReference>